<accession>A0A841JEG2</accession>
<dbReference type="AlphaFoldDB" id="A0A841JEG2"/>
<evidence type="ECO:0008006" key="3">
    <source>
        <dbReference type="Google" id="ProtNLM"/>
    </source>
</evidence>
<gene>
    <name evidence="1" type="ORF">HDF22_002815</name>
</gene>
<comment type="caution">
    <text evidence="1">The sequence shown here is derived from an EMBL/GenBank/DDBJ whole genome shotgun (WGS) entry which is preliminary data.</text>
</comment>
<evidence type="ECO:0000313" key="1">
    <source>
        <dbReference type="EMBL" id="MBB6128692.1"/>
    </source>
</evidence>
<sequence>MEKLKLNLGKAKERLTRAQMKNVTGGYMCIPPGGACVESVKCCSHSCVNPSDGSHAVCGGSVA</sequence>
<dbReference type="EMBL" id="JACHCA010000007">
    <property type="protein sequence ID" value="MBB6128692.1"/>
    <property type="molecule type" value="Genomic_DNA"/>
</dbReference>
<dbReference type="RefSeq" id="WP_183588091.1">
    <property type="nucleotide sequence ID" value="NZ_JACHCA010000007.1"/>
</dbReference>
<name>A0A841JEG2_9SPHI</name>
<evidence type="ECO:0000313" key="2">
    <source>
        <dbReference type="Proteomes" id="UP000548326"/>
    </source>
</evidence>
<organism evidence="1 2">
    <name type="scientific">Mucilaginibacter lappiensis</name>
    <dbReference type="NCBI Taxonomy" id="354630"/>
    <lineage>
        <taxon>Bacteria</taxon>
        <taxon>Pseudomonadati</taxon>
        <taxon>Bacteroidota</taxon>
        <taxon>Sphingobacteriia</taxon>
        <taxon>Sphingobacteriales</taxon>
        <taxon>Sphingobacteriaceae</taxon>
        <taxon>Mucilaginibacter</taxon>
    </lineage>
</organism>
<reference evidence="1 2" key="1">
    <citation type="submission" date="2020-08" db="EMBL/GenBank/DDBJ databases">
        <title>Genomic Encyclopedia of Type Strains, Phase IV (KMG-V): Genome sequencing to study the core and pangenomes of soil and plant-associated prokaryotes.</title>
        <authorList>
            <person name="Whitman W."/>
        </authorList>
    </citation>
    <scope>NUCLEOTIDE SEQUENCE [LARGE SCALE GENOMIC DNA]</scope>
    <source>
        <strain evidence="1 2">MP601</strain>
    </source>
</reference>
<proteinExistence type="predicted"/>
<protein>
    <recommendedName>
        <fullName evidence="3">Bacteriocin-type signal sequence-containing protein</fullName>
    </recommendedName>
</protein>
<dbReference type="Proteomes" id="UP000548326">
    <property type="component" value="Unassembled WGS sequence"/>
</dbReference>